<dbReference type="Proteomes" id="UP000287239">
    <property type="component" value="Unassembled WGS sequence"/>
</dbReference>
<reference evidence="2 3" key="1">
    <citation type="submission" date="2017-05" db="EMBL/GenBank/DDBJ databases">
        <title>Vagococcus spp. assemblies.</title>
        <authorList>
            <person name="Gulvik C.A."/>
        </authorList>
    </citation>
    <scope>NUCLEOTIDE SEQUENCE [LARGE SCALE GENOMIC DNA]</scope>
    <source>
        <strain evidence="2 3">NCFB 2777</strain>
    </source>
</reference>
<accession>A0A429ZT55</accession>
<name>A0A429ZT55_9ENTE</name>
<protein>
    <submittedName>
        <fullName evidence="2">Uncharacterized protein</fullName>
    </submittedName>
</protein>
<organism evidence="2 3">
    <name type="scientific">Vagococcus salmoninarum</name>
    <dbReference type="NCBI Taxonomy" id="2739"/>
    <lineage>
        <taxon>Bacteria</taxon>
        <taxon>Bacillati</taxon>
        <taxon>Bacillota</taxon>
        <taxon>Bacilli</taxon>
        <taxon>Lactobacillales</taxon>
        <taxon>Enterococcaceae</taxon>
        <taxon>Vagococcus</taxon>
    </lineage>
</organism>
<dbReference type="AlphaFoldDB" id="A0A429ZT55"/>
<keyword evidence="3" id="KW-1185">Reference proteome</keyword>
<evidence type="ECO:0000313" key="2">
    <source>
        <dbReference type="EMBL" id="RST96842.1"/>
    </source>
</evidence>
<dbReference type="OrthoDB" id="2199087at2"/>
<evidence type="ECO:0000256" key="1">
    <source>
        <dbReference type="SAM" id="MobiDB-lite"/>
    </source>
</evidence>
<feature type="region of interest" description="Disordered" evidence="1">
    <location>
        <begin position="28"/>
        <end position="69"/>
    </location>
</feature>
<gene>
    <name evidence="2" type="ORF">CBF35_04520</name>
</gene>
<comment type="caution">
    <text evidence="2">The sequence shown here is derived from an EMBL/GenBank/DDBJ whole genome shotgun (WGS) entry which is preliminary data.</text>
</comment>
<dbReference type="EMBL" id="NGJU01000005">
    <property type="protein sequence ID" value="RST96842.1"/>
    <property type="molecule type" value="Genomic_DNA"/>
</dbReference>
<proteinExistence type="predicted"/>
<sequence>MFRKSKKAKDYYDDYYYDDDDYYDDYYYEEYYEEDKEPEKTKSSGSTPKSSAAPKGNNFDSLLSEKDRELANLKREKEELAMKLSSVQALPNHYQQLEEDSTAMKAELAALRSENTRMTQEIQQNTEVVSRAEASARQFQREINVKQTELDQLTEKMLNVQTAALPDPETEQEKELLKKQVRELRQELTAAKDELLATNSRLIEEGAISKEDIAEVMLEAKSKARQIVDQANYDSRRIVSDAERDLENISQDARTLYQKIYATKSDSEMIFEELLRKLTILSDVERPEEE</sequence>
<feature type="compositionally biased region" description="Low complexity" evidence="1">
    <location>
        <begin position="43"/>
        <end position="55"/>
    </location>
</feature>
<dbReference type="GeneID" id="98567624"/>
<evidence type="ECO:0000313" key="3">
    <source>
        <dbReference type="Proteomes" id="UP000287239"/>
    </source>
</evidence>
<dbReference type="RefSeq" id="WP_126778801.1">
    <property type="nucleotide sequence ID" value="NZ_CP177122.1"/>
</dbReference>